<dbReference type="Gene3D" id="3.40.50.1820">
    <property type="entry name" value="alpha/beta hydrolase"/>
    <property type="match status" value="1"/>
</dbReference>
<dbReference type="PANTHER" id="PTHR43689:SF8">
    <property type="entry name" value="ALPHA_BETA-HYDROLASES SUPERFAMILY PROTEIN"/>
    <property type="match status" value="1"/>
</dbReference>
<protein>
    <submittedName>
        <fullName evidence="2">Short chain dehydrogenase</fullName>
    </submittedName>
</protein>
<gene>
    <name evidence="2" type="ORF">BTM25_39810</name>
</gene>
<dbReference type="PANTHER" id="PTHR43689">
    <property type="entry name" value="HYDROLASE"/>
    <property type="match status" value="1"/>
</dbReference>
<dbReference type="InterPro" id="IPR029058">
    <property type="entry name" value="AB_hydrolase_fold"/>
</dbReference>
<keyword evidence="3" id="KW-1185">Reference proteome</keyword>
<dbReference type="EMBL" id="MTBP01000002">
    <property type="protein sequence ID" value="POM25337.1"/>
    <property type="molecule type" value="Genomic_DNA"/>
</dbReference>
<accession>A0A2P4UJV4</accession>
<feature type="domain" description="AB hydrolase-1" evidence="1">
    <location>
        <begin position="86"/>
        <end position="345"/>
    </location>
</feature>
<sequence>MASKRAAGSRRRRLGVAGAVAGAGAAGIGAAVGLRRIAVGRVRLRPDPDAEEEFGLRRGTPVPVLAPDGLPLHVEVEGPDDAPLTIVFCHGYCLNLHTWHYQRRDLPRQLGDGVRFVYWDQRSHGRSGRADPLSATIDQTGEDLAAVLAATVPSGGRVLLVGHSMGTMTIMALAAAHPALFAEQVAGVVLVNTSAGDLKEMTLGLPLVLAKLLRPITPGTLRGLGRRADLVDRVRGAGADLAFFVTRKMAFADRYVSPSVVDFVEQMIRRTPIDVIAEFYPTLMDHDKTAALPVVAGRPAVVLVAGADRFTPAAHGRAVAAALDAELIEIEEAGHVLPLEFPGAVTGAVRRLAERLLAEPKERSA</sequence>
<evidence type="ECO:0000313" key="3">
    <source>
        <dbReference type="Proteomes" id="UP000242367"/>
    </source>
</evidence>
<comment type="caution">
    <text evidence="2">The sequence shown here is derived from an EMBL/GenBank/DDBJ whole genome shotgun (WGS) entry which is preliminary data.</text>
</comment>
<organism evidence="2 3">
    <name type="scientific">Actinomadura rubteroloni</name>
    <dbReference type="NCBI Taxonomy" id="1926885"/>
    <lineage>
        <taxon>Bacteria</taxon>
        <taxon>Bacillati</taxon>
        <taxon>Actinomycetota</taxon>
        <taxon>Actinomycetes</taxon>
        <taxon>Streptosporangiales</taxon>
        <taxon>Thermomonosporaceae</taxon>
        <taxon>Actinomadura</taxon>
    </lineage>
</organism>
<dbReference type="GO" id="GO:0003824">
    <property type="term" value="F:catalytic activity"/>
    <property type="evidence" value="ECO:0007669"/>
    <property type="project" value="UniProtKB-ARBA"/>
</dbReference>
<dbReference type="Pfam" id="PF12697">
    <property type="entry name" value="Abhydrolase_6"/>
    <property type="match status" value="1"/>
</dbReference>
<evidence type="ECO:0000313" key="2">
    <source>
        <dbReference type="EMBL" id="POM25337.1"/>
    </source>
</evidence>
<dbReference type="RefSeq" id="WP_103564342.1">
    <property type="nucleotide sequence ID" value="NZ_MTBP01000002.1"/>
</dbReference>
<evidence type="ECO:0000259" key="1">
    <source>
        <dbReference type="Pfam" id="PF12697"/>
    </source>
</evidence>
<proteinExistence type="predicted"/>
<dbReference type="Proteomes" id="UP000242367">
    <property type="component" value="Unassembled WGS sequence"/>
</dbReference>
<dbReference type="SUPFAM" id="SSF53474">
    <property type="entry name" value="alpha/beta-Hydrolases"/>
    <property type="match status" value="1"/>
</dbReference>
<reference evidence="2 3" key="1">
    <citation type="journal article" date="2017" name="Chemistry">
        <title>Isolation, Biosynthesis and Chemical Modifications of Rubterolones A-F: Rare Tropolone Alkaloids from Actinomadura sp. 5-2.</title>
        <authorList>
            <person name="Guo H."/>
            <person name="Benndorf R."/>
            <person name="Leichnitz D."/>
            <person name="Klassen J.L."/>
            <person name="Vollmers J."/>
            <person name="Gorls H."/>
            <person name="Steinacker M."/>
            <person name="Weigel C."/>
            <person name="Dahse H.M."/>
            <person name="Kaster A.K."/>
            <person name="de Beer Z.W."/>
            <person name="Poulsen M."/>
            <person name="Beemelmanns C."/>
        </authorList>
    </citation>
    <scope>NUCLEOTIDE SEQUENCE [LARGE SCALE GENOMIC DNA]</scope>
    <source>
        <strain evidence="2 3">5-2</strain>
    </source>
</reference>
<name>A0A2P4UJV4_9ACTN</name>
<dbReference type="InterPro" id="IPR000073">
    <property type="entry name" value="AB_hydrolase_1"/>
</dbReference>
<dbReference type="AlphaFoldDB" id="A0A2P4UJV4"/>